<dbReference type="PROSITE" id="PS01131">
    <property type="entry name" value="RRNA_A_DIMETH"/>
    <property type="match status" value="1"/>
</dbReference>
<dbReference type="SMART" id="SM00650">
    <property type="entry name" value="rADc"/>
    <property type="match status" value="1"/>
</dbReference>
<dbReference type="EC" id="2.1.1.182" evidence="8"/>
<evidence type="ECO:0000256" key="6">
    <source>
        <dbReference type="ARBA" id="ARBA00022884"/>
    </source>
</evidence>
<dbReference type="GO" id="GO:0003723">
    <property type="term" value="F:RNA binding"/>
    <property type="evidence" value="ECO:0007669"/>
    <property type="project" value="UniProtKB-KW"/>
</dbReference>
<dbReference type="AlphaFoldDB" id="A0A3B0V4X8"/>
<dbReference type="NCBIfam" id="TIGR00755">
    <property type="entry name" value="ksgA"/>
    <property type="match status" value="1"/>
</dbReference>
<dbReference type="InterPro" id="IPR020598">
    <property type="entry name" value="rRNA_Ade_methylase_Trfase_N"/>
</dbReference>
<keyword evidence="3 8" id="KW-0489">Methyltransferase</keyword>
<dbReference type="Gene3D" id="3.40.50.150">
    <property type="entry name" value="Vaccinia Virus protein VP39"/>
    <property type="match status" value="1"/>
</dbReference>
<dbReference type="PANTHER" id="PTHR11727:SF7">
    <property type="entry name" value="DIMETHYLADENOSINE TRANSFERASE-RELATED"/>
    <property type="match status" value="1"/>
</dbReference>
<organism evidence="8">
    <name type="scientific">hydrothermal vent metagenome</name>
    <dbReference type="NCBI Taxonomy" id="652676"/>
    <lineage>
        <taxon>unclassified sequences</taxon>
        <taxon>metagenomes</taxon>
        <taxon>ecological metagenomes</taxon>
    </lineage>
</organism>
<evidence type="ECO:0000256" key="4">
    <source>
        <dbReference type="ARBA" id="ARBA00022679"/>
    </source>
</evidence>
<dbReference type="InterPro" id="IPR001737">
    <property type="entry name" value="KsgA/Erm"/>
</dbReference>
<reference evidence="8" key="1">
    <citation type="submission" date="2018-06" db="EMBL/GenBank/DDBJ databases">
        <authorList>
            <person name="Zhirakovskaya E."/>
        </authorList>
    </citation>
    <scope>NUCLEOTIDE SEQUENCE</scope>
</reference>
<keyword evidence="4 8" id="KW-0808">Transferase</keyword>
<dbReference type="Pfam" id="PF00398">
    <property type="entry name" value="RrnaAD"/>
    <property type="match status" value="1"/>
</dbReference>
<dbReference type="FunFam" id="1.10.8.100:FF:000001">
    <property type="entry name" value="Ribosomal RNA small subunit methyltransferase A"/>
    <property type="match status" value="1"/>
</dbReference>
<dbReference type="HAMAP" id="MF_00607">
    <property type="entry name" value="16SrRNA_methyltr_A"/>
    <property type="match status" value="1"/>
</dbReference>
<protein>
    <submittedName>
        <fullName evidence="8">SSU rRNA (Adenine(1518)-N(6)/adenine(1519)-N(6))-dimethyltransferase</fullName>
        <ecNumber evidence="8">2.1.1.182</ecNumber>
    </submittedName>
</protein>
<keyword evidence="1" id="KW-0963">Cytoplasm</keyword>
<dbReference type="PANTHER" id="PTHR11727">
    <property type="entry name" value="DIMETHYLADENOSINE TRANSFERASE"/>
    <property type="match status" value="1"/>
</dbReference>
<dbReference type="GO" id="GO:0052908">
    <property type="term" value="F:16S rRNA (adenine(1518)-N(6)/adenine(1519)-N(6))-dimethyltransferase activity"/>
    <property type="evidence" value="ECO:0007669"/>
    <property type="project" value="UniProtKB-EC"/>
</dbReference>
<keyword evidence="5" id="KW-0949">S-adenosyl-L-methionine</keyword>
<gene>
    <name evidence="8" type="ORF">MNBD_GAMMA01-147</name>
</gene>
<dbReference type="EMBL" id="UOEW01000210">
    <property type="protein sequence ID" value="VAW38608.1"/>
    <property type="molecule type" value="Genomic_DNA"/>
</dbReference>
<keyword evidence="6" id="KW-0694">RNA-binding</keyword>
<dbReference type="InterPro" id="IPR023165">
    <property type="entry name" value="rRNA_Ade_diMease-like_C"/>
</dbReference>
<evidence type="ECO:0000256" key="1">
    <source>
        <dbReference type="ARBA" id="ARBA00022490"/>
    </source>
</evidence>
<dbReference type="InterPro" id="IPR011530">
    <property type="entry name" value="rRNA_adenine_dimethylase"/>
</dbReference>
<evidence type="ECO:0000313" key="8">
    <source>
        <dbReference type="EMBL" id="VAW38608.1"/>
    </source>
</evidence>
<evidence type="ECO:0000256" key="3">
    <source>
        <dbReference type="ARBA" id="ARBA00022603"/>
    </source>
</evidence>
<dbReference type="SUPFAM" id="SSF53335">
    <property type="entry name" value="S-adenosyl-L-methionine-dependent methyltransferases"/>
    <property type="match status" value="1"/>
</dbReference>
<evidence type="ECO:0000256" key="2">
    <source>
        <dbReference type="ARBA" id="ARBA00022552"/>
    </source>
</evidence>
<dbReference type="Gene3D" id="1.10.8.100">
    <property type="entry name" value="Ribosomal RNA adenine dimethylase-like, domain 2"/>
    <property type="match status" value="1"/>
</dbReference>
<evidence type="ECO:0000259" key="7">
    <source>
        <dbReference type="SMART" id="SM00650"/>
    </source>
</evidence>
<feature type="domain" description="Ribosomal RNA adenine methylase transferase N-terminal" evidence="7">
    <location>
        <begin position="21"/>
        <end position="188"/>
    </location>
</feature>
<dbReference type="InterPro" id="IPR029063">
    <property type="entry name" value="SAM-dependent_MTases_sf"/>
</dbReference>
<keyword evidence="2" id="KW-0698">rRNA processing</keyword>
<dbReference type="GO" id="GO:0005829">
    <property type="term" value="C:cytosol"/>
    <property type="evidence" value="ECO:0007669"/>
    <property type="project" value="TreeGrafter"/>
</dbReference>
<dbReference type="PROSITE" id="PS51689">
    <property type="entry name" value="SAM_RNA_A_N6_MT"/>
    <property type="match status" value="1"/>
</dbReference>
<accession>A0A3B0V4X8</accession>
<proteinExistence type="inferred from homology"/>
<sequence length="255" mass="29365">MQDKIWAKKKFGQNFLQDKFVIERIINIFNPQKTDEIFEIGPGQAALTDYLVQYTDNLNLIEIDNDLIPGLQARFKHNSNVSIYHQDALLWKIANNNTRIIGNLPYNISTPLLIKFLYQANKITDMVFMLQKEVVKRICAPAGIKAYGRLSVMLQYAFDCEELFIVPPQAFIPRPKVDSQIIRLTTKPNPAKVNLNQLEALVKQAFAQRRKTIKNNLKKIISEQQLQDLNIDPKARPETLTVKQYVEITNTLIPV</sequence>
<dbReference type="InterPro" id="IPR020596">
    <property type="entry name" value="rRNA_Ade_Mease_Trfase_CS"/>
</dbReference>
<evidence type="ECO:0000256" key="5">
    <source>
        <dbReference type="ARBA" id="ARBA00022691"/>
    </source>
</evidence>
<name>A0A3B0V4X8_9ZZZZ</name>